<dbReference type="AlphaFoldDB" id="A0A6P1T414"/>
<keyword evidence="5 7" id="KW-1133">Transmembrane helix</keyword>
<dbReference type="InterPro" id="IPR000515">
    <property type="entry name" value="MetI-like"/>
</dbReference>
<feature type="transmembrane region" description="Helical" evidence="7">
    <location>
        <begin position="12"/>
        <end position="35"/>
    </location>
</feature>
<reference evidence="9 10" key="1">
    <citation type="submission" date="2019-12" db="EMBL/GenBank/DDBJ databases">
        <title>Complete genome sequence of Algicella marina strain 9Alg 56(T) isolated from the red alga Tichocarpus crinitus.</title>
        <authorList>
            <person name="Kim S.-G."/>
            <person name="Nedashkovskaya O.I."/>
        </authorList>
    </citation>
    <scope>NUCLEOTIDE SEQUENCE [LARGE SCALE GENOMIC DNA]</scope>
    <source>
        <strain evidence="9 10">9Alg 56</strain>
    </source>
</reference>
<feature type="transmembrane region" description="Helical" evidence="7">
    <location>
        <begin position="41"/>
        <end position="57"/>
    </location>
</feature>
<feature type="transmembrane region" description="Helical" evidence="7">
    <location>
        <begin position="136"/>
        <end position="158"/>
    </location>
</feature>
<evidence type="ECO:0000256" key="6">
    <source>
        <dbReference type="ARBA" id="ARBA00023136"/>
    </source>
</evidence>
<dbReference type="PANTHER" id="PTHR32243">
    <property type="entry name" value="MALTOSE TRANSPORT SYSTEM PERMEASE-RELATED"/>
    <property type="match status" value="1"/>
</dbReference>
<organism evidence="9 10">
    <name type="scientific">Algicella marina</name>
    <dbReference type="NCBI Taxonomy" id="2683284"/>
    <lineage>
        <taxon>Bacteria</taxon>
        <taxon>Pseudomonadati</taxon>
        <taxon>Pseudomonadota</taxon>
        <taxon>Alphaproteobacteria</taxon>
        <taxon>Rhodobacterales</taxon>
        <taxon>Paracoccaceae</taxon>
        <taxon>Algicella</taxon>
    </lineage>
</organism>
<dbReference type="PROSITE" id="PS50928">
    <property type="entry name" value="ABC_TM1"/>
    <property type="match status" value="1"/>
</dbReference>
<dbReference type="EMBL" id="CP046620">
    <property type="protein sequence ID" value="QHQ37488.1"/>
    <property type="molecule type" value="Genomic_DNA"/>
</dbReference>
<sequence length="409" mass="44629">MRAVRYGYVTGPLIGGLWGVVMAVVIAVVVSFATGAGLRPVLLPAFAFGAWLGLVWLPDGGRGMRARLALGGALAVVVLAVFWLFGLPLAGAAETGLGVMLVAWLLCAAAVLWPLLSMLRPLPFGVATRHEFEDAVIRFLTGFGYIFFTALVAIPFYVMVMTSLKSQQALLLNPLDFSLDLERGWGLFRSYFELFGQFNFGDYLLTSFFVSVMTVFITLLFSVPGAYAVARLRFRGRAAMGRSILLIYMVPMIVLALPIYIAFSMLELRNSLVGILMIYPVTTIPVALYMLQGYFRGLPAEVEEAGLMDGLSRLAVIWKITLPLSLPALASVSLYVFMIAWNEFLLAFMLLDDPSKFTLTRGVAMLNSSEIPRQHLMAGSVIATVPIMVIFLGLEKFMTKGLTAGSVKG</sequence>
<dbReference type="Gene3D" id="1.10.3720.10">
    <property type="entry name" value="MetI-like"/>
    <property type="match status" value="1"/>
</dbReference>
<feature type="transmembrane region" description="Helical" evidence="7">
    <location>
        <begin position="375"/>
        <end position="394"/>
    </location>
</feature>
<evidence type="ECO:0000313" key="10">
    <source>
        <dbReference type="Proteomes" id="UP000464495"/>
    </source>
</evidence>
<dbReference type="SUPFAM" id="SSF161098">
    <property type="entry name" value="MetI-like"/>
    <property type="match status" value="1"/>
</dbReference>
<keyword evidence="6 7" id="KW-0472">Membrane</keyword>
<dbReference type="Proteomes" id="UP000464495">
    <property type="component" value="Chromosome"/>
</dbReference>
<dbReference type="InterPro" id="IPR050901">
    <property type="entry name" value="BP-dep_ABC_trans_perm"/>
</dbReference>
<feature type="transmembrane region" description="Helical" evidence="7">
    <location>
        <begin position="244"/>
        <end position="266"/>
    </location>
</feature>
<evidence type="ECO:0000256" key="5">
    <source>
        <dbReference type="ARBA" id="ARBA00022989"/>
    </source>
</evidence>
<feature type="domain" description="ABC transmembrane type-1" evidence="8">
    <location>
        <begin position="204"/>
        <end position="394"/>
    </location>
</feature>
<name>A0A6P1T414_9RHOB</name>
<proteinExistence type="inferred from homology"/>
<feature type="transmembrane region" description="Helical" evidence="7">
    <location>
        <begin position="272"/>
        <end position="295"/>
    </location>
</feature>
<feature type="transmembrane region" description="Helical" evidence="7">
    <location>
        <begin position="96"/>
        <end position="116"/>
    </location>
</feature>
<evidence type="ECO:0000256" key="1">
    <source>
        <dbReference type="ARBA" id="ARBA00004651"/>
    </source>
</evidence>
<dbReference type="Pfam" id="PF00528">
    <property type="entry name" value="BPD_transp_1"/>
    <property type="match status" value="1"/>
</dbReference>
<gene>
    <name evidence="9" type="ORF">GO499_18055</name>
</gene>
<dbReference type="GO" id="GO:0055085">
    <property type="term" value="P:transmembrane transport"/>
    <property type="evidence" value="ECO:0007669"/>
    <property type="project" value="InterPro"/>
</dbReference>
<feature type="transmembrane region" description="Helical" evidence="7">
    <location>
        <begin position="69"/>
        <end position="90"/>
    </location>
</feature>
<dbReference type="CDD" id="cd06261">
    <property type="entry name" value="TM_PBP2"/>
    <property type="match status" value="1"/>
</dbReference>
<dbReference type="PANTHER" id="PTHR32243:SF18">
    <property type="entry name" value="INNER MEMBRANE ABC TRANSPORTER PERMEASE PROTEIN YCJP"/>
    <property type="match status" value="1"/>
</dbReference>
<evidence type="ECO:0000256" key="4">
    <source>
        <dbReference type="ARBA" id="ARBA00022692"/>
    </source>
</evidence>
<evidence type="ECO:0000313" key="9">
    <source>
        <dbReference type="EMBL" id="QHQ37488.1"/>
    </source>
</evidence>
<dbReference type="RefSeq" id="WP_161864055.1">
    <property type="nucleotide sequence ID" value="NZ_CP046620.1"/>
</dbReference>
<keyword evidence="10" id="KW-1185">Reference proteome</keyword>
<feature type="transmembrane region" description="Helical" evidence="7">
    <location>
        <begin position="316"/>
        <end position="341"/>
    </location>
</feature>
<evidence type="ECO:0000256" key="3">
    <source>
        <dbReference type="ARBA" id="ARBA00022475"/>
    </source>
</evidence>
<dbReference type="KEGG" id="amaq:GO499_18055"/>
<keyword evidence="2 7" id="KW-0813">Transport</keyword>
<evidence type="ECO:0000259" key="8">
    <source>
        <dbReference type="PROSITE" id="PS50928"/>
    </source>
</evidence>
<protein>
    <submittedName>
        <fullName evidence="9">ABC transporter permease subunit</fullName>
    </submittedName>
</protein>
<comment type="subcellular location">
    <subcellularLocation>
        <location evidence="1 7">Cell membrane</location>
        <topology evidence="1 7">Multi-pass membrane protein</topology>
    </subcellularLocation>
</comment>
<evidence type="ECO:0000256" key="7">
    <source>
        <dbReference type="RuleBase" id="RU363032"/>
    </source>
</evidence>
<evidence type="ECO:0000256" key="2">
    <source>
        <dbReference type="ARBA" id="ARBA00022448"/>
    </source>
</evidence>
<keyword evidence="4 7" id="KW-0812">Transmembrane</keyword>
<dbReference type="GO" id="GO:0005886">
    <property type="term" value="C:plasma membrane"/>
    <property type="evidence" value="ECO:0007669"/>
    <property type="project" value="UniProtKB-SubCell"/>
</dbReference>
<keyword evidence="3" id="KW-1003">Cell membrane</keyword>
<accession>A0A6P1T414</accession>
<comment type="similarity">
    <text evidence="7">Belongs to the binding-protein-dependent transport system permease family.</text>
</comment>
<dbReference type="InterPro" id="IPR035906">
    <property type="entry name" value="MetI-like_sf"/>
</dbReference>
<feature type="transmembrane region" description="Helical" evidence="7">
    <location>
        <begin position="203"/>
        <end position="223"/>
    </location>
</feature>